<proteinExistence type="predicted"/>
<dbReference type="PANTHER" id="PTHR35478">
    <property type="entry name" value="ZINC FINGER FYVE DOMAIN PROTEIN"/>
    <property type="match status" value="1"/>
</dbReference>
<comment type="caution">
    <text evidence="1">The sequence shown here is derived from an EMBL/GenBank/DDBJ whole genome shotgun (WGS) entry which is preliminary data.</text>
</comment>
<protein>
    <submittedName>
        <fullName evidence="1">Uncharacterized protein</fullName>
    </submittedName>
</protein>
<evidence type="ECO:0000313" key="1">
    <source>
        <dbReference type="EMBL" id="PWA59372.1"/>
    </source>
</evidence>
<reference evidence="1 2" key="1">
    <citation type="journal article" date="2018" name="Mol. Plant">
        <title>The genome of Artemisia annua provides insight into the evolution of Asteraceae family and artemisinin biosynthesis.</title>
        <authorList>
            <person name="Shen Q."/>
            <person name="Zhang L."/>
            <person name="Liao Z."/>
            <person name="Wang S."/>
            <person name="Yan T."/>
            <person name="Shi P."/>
            <person name="Liu M."/>
            <person name="Fu X."/>
            <person name="Pan Q."/>
            <person name="Wang Y."/>
            <person name="Lv Z."/>
            <person name="Lu X."/>
            <person name="Zhang F."/>
            <person name="Jiang W."/>
            <person name="Ma Y."/>
            <person name="Chen M."/>
            <person name="Hao X."/>
            <person name="Li L."/>
            <person name="Tang Y."/>
            <person name="Lv G."/>
            <person name="Zhou Y."/>
            <person name="Sun X."/>
            <person name="Brodelius P.E."/>
            <person name="Rose J.K.C."/>
            <person name="Tang K."/>
        </authorList>
    </citation>
    <scope>NUCLEOTIDE SEQUENCE [LARGE SCALE GENOMIC DNA]</scope>
    <source>
        <strain evidence="2">cv. Huhao1</strain>
        <tissue evidence="1">Leaf</tissue>
    </source>
</reference>
<dbReference type="EMBL" id="PKPP01005640">
    <property type="protein sequence ID" value="PWA59372.1"/>
    <property type="molecule type" value="Genomic_DNA"/>
</dbReference>
<name>A0A2U1MDV2_ARTAN</name>
<dbReference type="OrthoDB" id="1936617at2759"/>
<dbReference type="Proteomes" id="UP000245207">
    <property type="component" value="Unassembled WGS sequence"/>
</dbReference>
<dbReference type="PANTHER" id="PTHR35478:SF1">
    <property type="entry name" value="ZINC FINGER FYVE DOMAIN-CONTAINING PROTEIN 26"/>
    <property type="match status" value="1"/>
</dbReference>
<sequence>MSKSQGKDFGEKAHARVDVNDGEEKDNLYYSFSVTIAPSSKCKMIGSSDTSVFISDRVEVEFTCCHFHAHWHFKRREIHSKFGLELATADGGVIKDGSAGEARKIATQSGMHNNMNFESISQKCTSIGCKKRCLMKCIRELLAWCISTSYGVNRLKHSPITLGSLTKGISWNPRNSGEKHAPKDVQRNMKGSGLAQFDKATWEAMAGIQEDRVSSYTMDGQERLPSVLTAEQWMLTGDENKDEVVRSSNRYESAPDIVLFKLHSYMPIEWVGVYSFVIHDGGVLHPLEVCLQQRCPPSLGSMSATEIHHTLYNMAHSCYLKTKLFVEYDGS</sequence>
<keyword evidence="2" id="KW-1185">Reference proteome</keyword>
<dbReference type="STRING" id="35608.A0A2U1MDV2"/>
<organism evidence="1 2">
    <name type="scientific">Artemisia annua</name>
    <name type="common">Sweet wormwood</name>
    <dbReference type="NCBI Taxonomy" id="35608"/>
    <lineage>
        <taxon>Eukaryota</taxon>
        <taxon>Viridiplantae</taxon>
        <taxon>Streptophyta</taxon>
        <taxon>Embryophyta</taxon>
        <taxon>Tracheophyta</taxon>
        <taxon>Spermatophyta</taxon>
        <taxon>Magnoliopsida</taxon>
        <taxon>eudicotyledons</taxon>
        <taxon>Gunneridae</taxon>
        <taxon>Pentapetalae</taxon>
        <taxon>asterids</taxon>
        <taxon>campanulids</taxon>
        <taxon>Asterales</taxon>
        <taxon>Asteraceae</taxon>
        <taxon>Asteroideae</taxon>
        <taxon>Anthemideae</taxon>
        <taxon>Artemisiinae</taxon>
        <taxon>Artemisia</taxon>
    </lineage>
</organism>
<gene>
    <name evidence="1" type="ORF">CTI12_AA361000</name>
</gene>
<evidence type="ECO:0000313" key="2">
    <source>
        <dbReference type="Proteomes" id="UP000245207"/>
    </source>
</evidence>
<accession>A0A2U1MDV2</accession>
<dbReference type="AlphaFoldDB" id="A0A2U1MDV2"/>